<accession>A0A225AWD4</accession>
<dbReference type="Proteomes" id="UP000214365">
    <property type="component" value="Unassembled WGS sequence"/>
</dbReference>
<keyword evidence="1" id="KW-0479">Metal-binding</keyword>
<dbReference type="AlphaFoldDB" id="A0A225AWD4"/>
<dbReference type="EMBL" id="LFMY01000006">
    <property type="protein sequence ID" value="OKL59929.1"/>
    <property type="molecule type" value="Genomic_DNA"/>
</dbReference>
<evidence type="ECO:0000256" key="1">
    <source>
        <dbReference type="ARBA" id="ARBA00022723"/>
    </source>
</evidence>
<evidence type="ECO:0000256" key="3">
    <source>
        <dbReference type="SAM" id="MobiDB-lite"/>
    </source>
</evidence>
<sequence length="99" mass="10713">MSREAYQVPNLDSNQSAFGNGGASGGVGGYTQTEAPAVRYICGECDAKSTLSQNATLRCTECGHRWFSLKRAEMTVHVTTRVRSDAMRKNLAHAGGDWD</sequence>
<dbReference type="STRING" id="1441469.A0A225AWD4"/>
<dbReference type="GO" id="GO:0006351">
    <property type="term" value="P:DNA-templated transcription"/>
    <property type="evidence" value="ECO:0007669"/>
    <property type="project" value="InterPro"/>
</dbReference>
<evidence type="ECO:0000313" key="5">
    <source>
        <dbReference type="Proteomes" id="UP000214365"/>
    </source>
</evidence>
<dbReference type="OrthoDB" id="5585087at2759"/>
<dbReference type="InterPro" id="IPR006591">
    <property type="entry name" value="RNAP_P/RPABC4"/>
</dbReference>
<gene>
    <name evidence="4" type="ORF">UA08_04656</name>
</gene>
<feature type="region of interest" description="Disordered" evidence="3">
    <location>
        <begin position="1"/>
        <end position="29"/>
    </location>
</feature>
<evidence type="ECO:0008006" key="6">
    <source>
        <dbReference type="Google" id="ProtNLM"/>
    </source>
</evidence>
<evidence type="ECO:0000256" key="2">
    <source>
        <dbReference type="ARBA" id="ARBA00022833"/>
    </source>
</evidence>
<dbReference type="GO" id="GO:0046872">
    <property type="term" value="F:metal ion binding"/>
    <property type="evidence" value="ECO:0007669"/>
    <property type="project" value="UniProtKB-KW"/>
</dbReference>
<dbReference type="Pfam" id="PF03604">
    <property type="entry name" value="Zn_ribbon_RPAB4"/>
    <property type="match status" value="1"/>
</dbReference>
<dbReference type="GO" id="GO:0003677">
    <property type="term" value="F:DNA binding"/>
    <property type="evidence" value="ECO:0007669"/>
    <property type="project" value="InterPro"/>
</dbReference>
<keyword evidence="2" id="KW-0862">Zinc</keyword>
<protein>
    <recommendedName>
        <fullName evidence="6">DNA-directed RNA polymerases I, II, and III subunit RPABC4</fullName>
    </recommendedName>
</protein>
<dbReference type="GO" id="GO:0003899">
    <property type="term" value="F:DNA-directed RNA polymerase activity"/>
    <property type="evidence" value="ECO:0007669"/>
    <property type="project" value="InterPro"/>
</dbReference>
<dbReference type="GeneID" id="31004411"/>
<comment type="caution">
    <text evidence="4">The sequence shown here is derived from an EMBL/GenBank/DDBJ whole genome shotgun (WGS) entry which is preliminary data.</text>
</comment>
<evidence type="ECO:0000313" key="4">
    <source>
        <dbReference type="EMBL" id="OKL59929.1"/>
    </source>
</evidence>
<dbReference type="SUPFAM" id="SSF63393">
    <property type="entry name" value="RNA polymerase subunits"/>
    <property type="match status" value="1"/>
</dbReference>
<dbReference type="SMART" id="SM00659">
    <property type="entry name" value="RPOLCX"/>
    <property type="match status" value="1"/>
</dbReference>
<name>A0A225AWD4_TALAT</name>
<dbReference type="InterPro" id="IPR029040">
    <property type="entry name" value="RPABC4/Spt4"/>
</dbReference>
<organism evidence="4 5">
    <name type="scientific">Talaromyces atroroseus</name>
    <dbReference type="NCBI Taxonomy" id="1441469"/>
    <lineage>
        <taxon>Eukaryota</taxon>
        <taxon>Fungi</taxon>
        <taxon>Dikarya</taxon>
        <taxon>Ascomycota</taxon>
        <taxon>Pezizomycotina</taxon>
        <taxon>Eurotiomycetes</taxon>
        <taxon>Eurotiomycetidae</taxon>
        <taxon>Eurotiales</taxon>
        <taxon>Trichocomaceae</taxon>
        <taxon>Talaromyces</taxon>
        <taxon>Talaromyces sect. Trachyspermi</taxon>
    </lineage>
</organism>
<keyword evidence="5" id="KW-1185">Reference proteome</keyword>
<proteinExistence type="predicted"/>
<reference evidence="4 5" key="1">
    <citation type="submission" date="2015-06" db="EMBL/GenBank/DDBJ databases">
        <title>Talaromyces atroroseus IBT 11181 draft genome.</title>
        <authorList>
            <person name="Rasmussen K.B."/>
            <person name="Rasmussen S."/>
            <person name="Petersen B."/>
            <person name="Sicheritz-Ponten T."/>
            <person name="Mortensen U.H."/>
            <person name="Thrane U."/>
        </authorList>
    </citation>
    <scope>NUCLEOTIDE SEQUENCE [LARGE SCALE GENOMIC DNA]</scope>
    <source>
        <strain evidence="4 5">IBT 11181</strain>
    </source>
</reference>
<dbReference type="RefSeq" id="XP_020120050.1">
    <property type="nucleotide sequence ID" value="XM_020266951.1"/>
</dbReference>
<dbReference type="Gene3D" id="2.20.28.30">
    <property type="entry name" value="RNA polymerase ii, chain L"/>
    <property type="match status" value="1"/>
</dbReference>
<feature type="compositionally biased region" description="Gly residues" evidence="3">
    <location>
        <begin position="19"/>
        <end position="29"/>
    </location>
</feature>